<evidence type="ECO:0000256" key="1">
    <source>
        <dbReference type="SAM" id="Phobius"/>
    </source>
</evidence>
<dbReference type="PIRSF" id="PIRSF036710">
    <property type="entry name" value="YphA_Bacsu"/>
    <property type="match status" value="1"/>
</dbReference>
<accession>A0A073K1V0</accession>
<dbReference type="AlphaFoldDB" id="A0A073K1V0"/>
<feature type="transmembrane region" description="Helical" evidence="1">
    <location>
        <begin position="130"/>
        <end position="148"/>
    </location>
</feature>
<evidence type="ECO:0000313" key="2">
    <source>
        <dbReference type="EMBL" id="KEK20521.1"/>
    </source>
</evidence>
<organism evidence="2 3">
    <name type="scientific">Bacillus manliponensis</name>
    <dbReference type="NCBI Taxonomy" id="574376"/>
    <lineage>
        <taxon>Bacteria</taxon>
        <taxon>Bacillati</taxon>
        <taxon>Bacillota</taxon>
        <taxon>Bacilli</taxon>
        <taxon>Bacillales</taxon>
        <taxon>Bacillaceae</taxon>
        <taxon>Bacillus</taxon>
        <taxon>Bacillus cereus group</taxon>
    </lineage>
</organism>
<feature type="transmembrane region" description="Helical" evidence="1">
    <location>
        <begin position="76"/>
        <end position="95"/>
    </location>
</feature>
<feature type="transmembrane region" description="Helical" evidence="1">
    <location>
        <begin position="51"/>
        <end position="69"/>
    </location>
</feature>
<dbReference type="Pfam" id="PF24124">
    <property type="entry name" value="YphA"/>
    <property type="match status" value="1"/>
</dbReference>
<dbReference type="OrthoDB" id="2965169at2"/>
<name>A0A073K1V0_9BACI</name>
<dbReference type="RefSeq" id="WP_034636665.1">
    <property type="nucleotide sequence ID" value="NZ_CBCSJC010000004.1"/>
</dbReference>
<dbReference type="EMBL" id="JOTN01000003">
    <property type="protein sequence ID" value="KEK20521.1"/>
    <property type="molecule type" value="Genomic_DNA"/>
</dbReference>
<sequence length="197" mass="22498">MEGSYFYFFAWIGWIVTTFLLKKDGLRLSVSIFLLLVVIGSQIQLSIFSVSLSGSALVIMGISCFGVAHYSVWMKLYTVVCTLIIAMIYTIFYVIELYDPVWIVIDRTWMLGGILVYASVLLYRNRTLRIFGLYIGMLQGELFLTFMYKAMNVSYAIGSFSFLNTASVSTMLFVLLYSVVHVFPYSRPFKKKQAKEG</sequence>
<evidence type="ECO:0000313" key="3">
    <source>
        <dbReference type="Proteomes" id="UP000027822"/>
    </source>
</evidence>
<gene>
    <name evidence="2" type="ORF">BAMA_13975</name>
</gene>
<dbReference type="InterPro" id="IPR014617">
    <property type="entry name" value="YphA_Bacsu"/>
</dbReference>
<feature type="transmembrane region" description="Helical" evidence="1">
    <location>
        <begin position="28"/>
        <end position="45"/>
    </location>
</feature>
<reference evidence="2 3" key="1">
    <citation type="submission" date="2014-06" db="EMBL/GenBank/DDBJ databases">
        <title>Draft genome sequence of Bacillus manliponensis JCM 15802 (MCCC 1A00708).</title>
        <authorList>
            <person name="Lai Q."/>
            <person name="Liu Y."/>
            <person name="Shao Z."/>
        </authorList>
    </citation>
    <scope>NUCLEOTIDE SEQUENCE [LARGE SCALE GENOMIC DNA]</scope>
    <source>
        <strain evidence="2 3">JCM 15802</strain>
    </source>
</reference>
<comment type="caution">
    <text evidence="2">The sequence shown here is derived from an EMBL/GenBank/DDBJ whole genome shotgun (WGS) entry which is preliminary data.</text>
</comment>
<keyword evidence="3" id="KW-1185">Reference proteome</keyword>
<keyword evidence="1" id="KW-0812">Transmembrane</keyword>
<feature type="transmembrane region" description="Helical" evidence="1">
    <location>
        <begin position="101"/>
        <end position="123"/>
    </location>
</feature>
<feature type="transmembrane region" description="Helical" evidence="1">
    <location>
        <begin position="6"/>
        <end position="21"/>
    </location>
</feature>
<proteinExistence type="predicted"/>
<keyword evidence="1" id="KW-1133">Transmembrane helix</keyword>
<dbReference type="STRING" id="574376.BAMA_13975"/>
<protein>
    <submittedName>
        <fullName evidence="2">Membrane protein</fullName>
    </submittedName>
</protein>
<keyword evidence="1" id="KW-0472">Membrane</keyword>
<feature type="transmembrane region" description="Helical" evidence="1">
    <location>
        <begin position="160"/>
        <end position="183"/>
    </location>
</feature>
<dbReference type="Proteomes" id="UP000027822">
    <property type="component" value="Unassembled WGS sequence"/>
</dbReference>